<sequence length="279" mass="30517">MLENDQEAPQGESDAARAEAPSQGQEARQEPSEATREEGQEGAPEPEATAEGDEGQERAEGTAEPEADQPELPKWVQRRIDELTRKRHEAERKAQELADRLSRFNQGPGESGEAAQAEAETAIRQENPTLTQDQVKAEAARIVAEQQFNNDCNSAFEAGAAKFTDFERTVQKFQNLGGLPQDFITDALSAGNAHLTLYHLGRNLDEADRVMSLPPRQRMAALARLSDKLAAPPPPKPISRAPAPIEPVNGAGRPSALNTDPDALSTEEWMRRRDAGEIR</sequence>
<feature type="region of interest" description="Disordered" evidence="1">
    <location>
        <begin position="228"/>
        <end position="279"/>
    </location>
</feature>
<dbReference type="KEGG" id="mea:Mex_1p3992"/>
<evidence type="ECO:0000256" key="1">
    <source>
        <dbReference type="SAM" id="MobiDB-lite"/>
    </source>
</evidence>
<feature type="compositionally biased region" description="Basic and acidic residues" evidence="1">
    <location>
        <begin position="268"/>
        <end position="279"/>
    </location>
</feature>
<dbReference type="Proteomes" id="UP000009081">
    <property type="component" value="Chromosome"/>
</dbReference>
<accession>C5B0T4</accession>
<dbReference type="eggNOG" id="ENOG50333UM">
    <property type="taxonomic scope" value="Bacteria"/>
</dbReference>
<evidence type="ECO:0000313" key="3">
    <source>
        <dbReference type="Proteomes" id="UP000009081"/>
    </source>
</evidence>
<protein>
    <recommendedName>
        <fullName evidence="4">Scaffolding protein</fullName>
    </recommendedName>
</protein>
<dbReference type="OrthoDB" id="9135346at2"/>
<gene>
    <name evidence="2" type="ordered locus">MexAM1_META1p3992</name>
</gene>
<evidence type="ECO:0008006" key="4">
    <source>
        <dbReference type="Google" id="ProtNLM"/>
    </source>
</evidence>
<name>C5B0T4_METEA</name>
<dbReference type="AlphaFoldDB" id="C5B0T4"/>
<dbReference type="HOGENOM" id="CLU_996804_0_0_5"/>
<dbReference type="EMBL" id="CP001510">
    <property type="protein sequence ID" value="ACS41671.1"/>
    <property type="molecule type" value="Genomic_DNA"/>
</dbReference>
<feature type="compositionally biased region" description="Basic and acidic residues" evidence="1">
    <location>
        <begin position="78"/>
        <end position="102"/>
    </location>
</feature>
<dbReference type="STRING" id="272630.MexAM1_META1p3992"/>
<reference evidence="2 3" key="1">
    <citation type="journal article" date="2009" name="PLoS ONE">
        <title>Methylobacterium genome sequences: a reference blueprint to investigate microbial metabolism of C1 compounds from natural and industrial sources.</title>
        <authorList>
            <person name="Vuilleumier S."/>
            <person name="Chistoserdova L."/>
            <person name="Lee M.-C."/>
            <person name="Bringel F."/>
            <person name="Lajus A."/>
            <person name="Zhou Y."/>
            <person name="Gourion B."/>
            <person name="Barbe V."/>
            <person name="Chang J."/>
            <person name="Cruveiller S."/>
            <person name="Dossat C."/>
            <person name="Gillett W."/>
            <person name="Gruffaz C."/>
            <person name="Haugen E."/>
            <person name="Hourcade E."/>
            <person name="Levy R."/>
            <person name="Mangenot S."/>
            <person name="Muller E."/>
            <person name="Nadalig T."/>
            <person name="Pagni M."/>
            <person name="Penny C."/>
            <person name="Peyraud R."/>
            <person name="Robinson D.G."/>
            <person name="Roche D."/>
            <person name="Rouy Z."/>
            <person name="Saenampechek C."/>
            <person name="Salvignol G."/>
            <person name="Vallenet D."/>
            <person name="Wu Z."/>
            <person name="Marx C.J."/>
            <person name="Vorholt J.A."/>
            <person name="Olson M.V."/>
            <person name="Kaul R."/>
            <person name="Weissenbach J."/>
            <person name="Medigue C."/>
            <person name="Lidstrom M.E."/>
        </authorList>
    </citation>
    <scope>NUCLEOTIDE SEQUENCE [LARGE SCALE GENOMIC DNA]</scope>
    <source>
        <strain evidence="3">ATCC 14718 / DSM 1338 / JCM 2805 / NCIMB 9133 / AM1</strain>
    </source>
</reference>
<evidence type="ECO:0000313" key="2">
    <source>
        <dbReference type="EMBL" id="ACS41671.1"/>
    </source>
</evidence>
<feature type="compositionally biased region" description="Low complexity" evidence="1">
    <location>
        <begin position="106"/>
        <end position="126"/>
    </location>
</feature>
<organism evidence="2 3">
    <name type="scientific">Methylorubrum extorquens (strain ATCC 14718 / DSM 1338 / JCM 2805 / NCIMB 9133 / AM1)</name>
    <name type="common">Methylobacterium extorquens</name>
    <dbReference type="NCBI Taxonomy" id="272630"/>
    <lineage>
        <taxon>Bacteria</taxon>
        <taxon>Pseudomonadati</taxon>
        <taxon>Pseudomonadota</taxon>
        <taxon>Alphaproteobacteria</taxon>
        <taxon>Hyphomicrobiales</taxon>
        <taxon>Methylobacteriaceae</taxon>
        <taxon>Methylorubrum</taxon>
    </lineage>
</organism>
<feature type="compositionally biased region" description="Basic and acidic residues" evidence="1">
    <location>
        <begin position="27"/>
        <end position="39"/>
    </location>
</feature>
<dbReference type="RefSeq" id="WP_015857185.1">
    <property type="nucleotide sequence ID" value="NC_012808.1"/>
</dbReference>
<keyword evidence="3" id="KW-1185">Reference proteome</keyword>
<proteinExistence type="predicted"/>
<feature type="region of interest" description="Disordered" evidence="1">
    <location>
        <begin position="1"/>
        <end position="131"/>
    </location>
</feature>